<feature type="transmembrane region" description="Helical" evidence="7">
    <location>
        <begin position="95"/>
        <end position="116"/>
    </location>
</feature>
<protein>
    <submittedName>
        <fullName evidence="10">Prepilin peptidase</fullName>
    </submittedName>
</protein>
<keyword evidence="3" id="KW-1003">Cell membrane</keyword>
<keyword evidence="6 7" id="KW-0472">Membrane</keyword>
<dbReference type="Gene3D" id="1.20.120.1220">
    <property type="match status" value="1"/>
</dbReference>
<evidence type="ECO:0000259" key="9">
    <source>
        <dbReference type="Pfam" id="PF06750"/>
    </source>
</evidence>
<dbReference type="AlphaFoldDB" id="A0A3E0IQX0"/>
<evidence type="ECO:0000313" key="11">
    <source>
        <dbReference type="Proteomes" id="UP000256562"/>
    </source>
</evidence>
<dbReference type="Proteomes" id="UP000256562">
    <property type="component" value="Unassembled WGS sequence"/>
</dbReference>
<evidence type="ECO:0000256" key="1">
    <source>
        <dbReference type="ARBA" id="ARBA00004651"/>
    </source>
</evidence>
<evidence type="ECO:0000256" key="4">
    <source>
        <dbReference type="ARBA" id="ARBA00022692"/>
    </source>
</evidence>
<evidence type="ECO:0000256" key="5">
    <source>
        <dbReference type="ARBA" id="ARBA00022989"/>
    </source>
</evidence>
<feature type="transmembrane region" description="Helical" evidence="7">
    <location>
        <begin position="26"/>
        <end position="46"/>
    </location>
</feature>
<evidence type="ECO:0000256" key="7">
    <source>
        <dbReference type="SAM" id="Phobius"/>
    </source>
</evidence>
<evidence type="ECO:0000256" key="2">
    <source>
        <dbReference type="ARBA" id="ARBA00005801"/>
    </source>
</evidence>
<dbReference type="PANTHER" id="PTHR30487:SF0">
    <property type="entry name" value="PREPILIN LEADER PEPTIDASE_N-METHYLTRANSFERASE-RELATED"/>
    <property type="match status" value="1"/>
</dbReference>
<feature type="transmembrane region" description="Helical" evidence="7">
    <location>
        <begin position="123"/>
        <end position="142"/>
    </location>
</feature>
<feature type="domain" description="Prepilin peptidase A24 N-terminal" evidence="9">
    <location>
        <begin position="36"/>
        <end position="112"/>
    </location>
</feature>
<sequence length="265" mass="30716">MNKINNPKFDLFSSNSYTKIMMLKEVVMVGIIFFTGASLMSFLLQISEVKCISIQHMMRRSCCSSCSRRLNVAFLIPIFSYAILKGKCRYCKAIIPIYLWIGEIFGGILFIIPIYLEVDIHLSIFYLVTLILLTLSIIDLRFLIVPHRWLVILVICAFFMNHIPKIELNQWLLFILLLCIGLISPHLIGFGDIKLLMLFSLIFPFKFMILFLFLIFPIALLLLPFFLALKWIKIPFIPLVPSIFVSFLLVSLFFQDLVYYFGGVI</sequence>
<organism evidence="10 11">
    <name type="scientific">Staphylococcus felis</name>
    <dbReference type="NCBI Taxonomy" id="46127"/>
    <lineage>
        <taxon>Bacteria</taxon>
        <taxon>Bacillati</taxon>
        <taxon>Bacillota</taxon>
        <taxon>Bacilli</taxon>
        <taxon>Bacillales</taxon>
        <taxon>Staphylococcaceae</taxon>
        <taxon>Staphylococcus</taxon>
    </lineage>
</organism>
<comment type="subcellular location">
    <subcellularLocation>
        <location evidence="1">Cell membrane</location>
        <topology evidence="1">Multi-pass membrane protein</topology>
    </subcellularLocation>
</comment>
<dbReference type="GO" id="GO:0004190">
    <property type="term" value="F:aspartic-type endopeptidase activity"/>
    <property type="evidence" value="ECO:0007669"/>
    <property type="project" value="InterPro"/>
</dbReference>
<feature type="transmembrane region" description="Helical" evidence="7">
    <location>
        <begin position="66"/>
        <end position="83"/>
    </location>
</feature>
<keyword evidence="5 7" id="KW-1133">Transmembrane helix</keyword>
<evidence type="ECO:0000256" key="3">
    <source>
        <dbReference type="ARBA" id="ARBA00022475"/>
    </source>
</evidence>
<dbReference type="EMBL" id="QKXQ01000198">
    <property type="protein sequence ID" value="REH97550.1"/>
    <property type="molecule type" value="Genomic_DNA"/>
</dbReference>
<feature type="transmembrane region" description="Helical" evidence="7">
    <location>
        <begin position="148"/>
        <end position="164"/>
    </location>
</feature>
<feature type="domain" description="Prepilin type IV endopeptidase peptidase" evidence="8">
    <location>
        <begin position="127"/>
        <end position="222"/>
    </location>
</feature>
<dbReference type="InterPro" id="IPR000045">
    <property type="entry name" value="Prepilin_IV_endopep_pep"/>
</dbReference>
<feature type="transmembrane region" description="Helical" evidence="7">
    <location>
        <begin position="236"/>
        <end position="254"/>
    </location>
</feature>
<dbReference type="Pfam" id="PF01478">
    <property type="entry name" value="Peptidase_A24"/>
    <property type="match status" value="1"/>
</dbReference>
<dbReference type="GO" id="GO:0006465">
    <property type="term" value="P:signal peptide processing"/>
    <property type="evidence" value="ECO:0007669"/>
    <property type="project" value="TreeGrafter"/>
</dbReference>
<gene>
    <name evidence="10" type="ORF">DOS83_04295</name>
</gene>
<dbReference type="GO" id="GO:0005886">
    <property type="term" value="C:plasma membrane"/>
    <property type="evidence" value="ECO:0007669"/>
    <property type="project" value="UniProtKB-SubCell"/>
</dbReference>
<proteinExistence type="inferred from homology"/>
<evidence type="ECO:0000256" key="6">
    <source>
        <dbReference type="ARBA" id="ARBA00023136"/>
    </source>
</evidence>
<feature type="transmembrane region" description="Helical" evidence="7">
    <location>
        <begin position="171"/>
        <end position="188"/>
    </location>
</feature>
<keyword evidence="4 7" id="KW-0812">Transmembrane</keyword>
<evidence type="ECO:0000313" key="10">
    <source>
        <dbReference type="EMBL" id="REH97550.1"/>
    </source>
</evidence>
<feature type="transmembrane region" description="Helical" evidence="7">
    <location>
        <begin position="208"/>
        <end position="229"/>
    </location>
</feature>
<comment type="caution">
    <text evidence="10">The sequence shown here is derived from an EMBL/GenBank/DDBJ whole genome shotgun (WGS) entry which is preliminary data.</text>
</comment>
<accession>A0A3E0IQX0</accession>
<dbReference type="Pfam" id="PF06750">
    <property type="entry name" value="A24_N_bact"/>
    <property type="match status" value="1"/>
</dbReference>
<dbReference type="InterPro" id="IPR010627">
    <property type="entry name" value="Prepilin_pept_A24_N"/>
</dbReference>
<name>A0A3E0IQX0_9STAP</name>
<evidence type="ECO:0000259" key="8">
    <source>
        <dbReference type="Pfam" id="PF01478"/>
    </source>
</evidence>
<dbReference type="PANTHER" id="PTHR30487">
    <property type="entry name" value="TYPE 4 PREPILIN-LIKE PROTEINS LEADER PEPTIDE-PROCESSING ENZYME"/>
    <property type="match status" value="1"/>
</dbReference>
<reference evidence="10 11" key="1">
    <citation type="journal article" date="2018" name="Vet. Microbiol.">
        <title>Characterisation of Staphylococcus felis isolated from cats using whole genome sequencing.</title>
        <authorList>
            <person name="Worthing K."/>
            <person name="Pang S."/>
            <person name="Trott D.J."/>
            <person name="Abraham S."/>
            <person name="Coombs G.W."/>
            <person name="Jordan D."/>
            <person name="McIntyre L."/>
            <person name="Davies M.R."/>
            <person name="Norris J."/>
        </authorList>
    </citation>
    <scope>NUCLEOTIDE SEQUENCE [LARGE SCALE GENOMIC DNA]</scope>
    <source>
        <strain evidence="10 11">F9</strain>
    </source>
</reference>
<dbReference type="InterPro" id="IPR050882">
    <property type="entry name" value="Prepilin_peptidase/N-MTase"/>
</dbReference>
<comment type="similarity">
    <text evidence="2">Belongs to the peptidase A24 family.</text>
</comment>